<evidence type="ECO:0000313" key="1">
    <source>
        <dbReference type="EMBL" id="MBW4660950.1"/>
    </source>
</evidence>
<reference evidence="1" key="1">
    <citation type="submission" date="2021-05" db="EMBL/GenBank/DDBJ databases">
        <authorList>
            <person name="Pietrasiak N."/>
            <person name="Ward R."/>
            <person name="Stajich J.E."/>
            <person name="Kurbessoian T."/>
        </authorList>
    </citation>
    <scope>NUCLEOTIDE SEQUENCE</scope>
    <source>
        <strain evidence="1">UHER 2000/2452</strain>
    </source>
</reference>
<dbReference type="EMBL" id="JAHHHD010000028">
    <property type="protein sequence ID" value="MBW4660950.1"/>
    <property type="molecule type" value="Genomic_DNA"/>
</dbReference>
<dbReference type="AlphaFoldDB" id="A0A951UP59"/>
<organism evidence="1 2">
    <name type="scientific">Drouetiella hepatica Uher 2000/2452</name>
    <dbReference type="NCBI Taxonomy" id="904376"/>
    <lineage>
        <taxon>Bacteria</taxon>
        <taxon>Bacillati</taxon>
        <taxon>Cyanobacteriota</taxon>
        <taxon>Cyanophyceae</taxon>
        <taxon>Oculatellales</taxon>
        <taxon>Oculatellaceae</taxon>
        <taxon>Drouetiella</taxon>
    </lineage>
</organism>
<protein>
    <submittedName>
        <fullName evidence="1">Uncharacterized protein</fullName>
    </submittedName>
</protein>
<dbReference type="Proteomes" id="UP000757435">
    <property type="component" value="Unassembled WGS sequence"/>
</dbReference>
<sequence length="354" mass="38480">MRSFEELEAKLKEVQAHYENLAIGVGGGAVGSTASFTLEQPLNGVNTVRATCFTPCPPGRSQLFKDANGSWYAIGSNAAVLQSIEIAQNRRRTAQEPTQPIRFAMSVSVYSGSPFDAGQGVVSLLGAKNDSYVIVEGRPYLVMSRTQTSVVIDSEGVPVIVDDQGEQGFSSPILSADKNGTVYVDYQTFDSQRSQGGYARYNYHFRINGGVVSALSESPSWRGSLVNGLLSSDLEIDPDSNACVNYFRTILYSNIQDRNVWTLFGFDTDRGRLAGELGFPGGSNRLNDNAVLNHLKTNTLRTTATISRLQTEGDRCLTASGGTQTELRKFDLPRIRWDVPEGANAIITFAAIAY</sequence>
<proteinExistence type="predicted"/>
<name>A0A951UP59_9CYAN</name>
<accession>A0A951UP59</accession>
<evidence type="ECO:0000313" key="2">
    <source>
        <dbReference type="Proteomes" id="UP000757435"/>
    </source>
</evidence>
<gene>
    <name evidence="1" type="ORF">KME15_19925</name>
</gene>
<comment type="caution">
    <text evidence="1">The sequence shown here is derived from an EMBL/GenBank/DDBJ whole genome shotgun (WGS) entry which is preliminary data.</text>
</comment>
<reference evidence="1" key="2">
    <citation type="journal article" date="2022" name="Microbiol. Resour. Announc.">
        <title>Metagenome Sequencing to Explore Phylogenomics of Terrestrial Cyanobacteria.</title>
        <authorList>
            <person name="Ward R.D."/>
            <person name="Stajich J.E."/>
            <person name="Johansen J.R."/>
            <person name="Huntemann M."/>
            <person name="Clum A."/>
            <person name="Foster B."/>
            <person name="Foster B."/>
            <person name="Roux S."/>
            <person name="Palaniappan K."/>
            <person name="Varghese N."/>
            <person name="Mukherjee S."/>
            <person name="Reddy T.B.K."/>
            <person name="Daum C."/>
            <person name="Copeland A."/>
            <person name="Chen I.A."/>
            <person name="Ivanova N.N."/>
            <person name="Kyrpides N.C."/>
            <person name="Shapiro N."/>
            <person name="Eloe-Fadrosh E.A."/>
            <person name="Pietrasiak N."/>
        </authorList>
    </citation>
    <scope>NUCLEOTIDE SEQUENCE</scope>
    <source>
        <strain evidence="1">UHER 2000/2452</strain>
    </source>
</reference>